<reference evidence="2 3" key="1">
    <citation type="submission" date="2020-01" db="EMBL/GenBank/DDBJ databases">
        <title>Insect and environment-associated Actinomycetes.</title>
        <authorList>
            <person name="Currrie C."/>
            <person name="Chevrette M."/>
            <person name="Carlson C."/>
            <person name="Stubbendieck R."/>
            <person name="Wendt-Pienkowski E."/>
        </authorList>
    </citation>
    <scope>NUCLEOTIDE SEQUENCE [LARGE SCALE GENOMIC DNA]</scope>
    <source>
        <strain evidence="2 3">SID8189</strain>
    </source>
</reference>
<dbReference type="Proteomes" id="UP000471745">
    <property type="component" value="Unassembled WGS sequence"/>
</dbReference>
<dbReference type="EMBL" id="JAAGNA010000837">
    <property type="protein sequence ID" value="NEC51647.1"/>
    <property type="molecule type" value="Genomic_DNA"/>
</dbReference>
<keyword evidence="3" id="KW-1185">Reference proteome</keyword>
<protein>
    <submittedName>
        <fullName evidence="2">Glycosyltransferase family 1 protein</fullName>
    </submittedName>
</protein>
<evidence type="ECO:0000256" key="1">
    <source>
        <dbReference type="SAM" id="MobiDB-lite"/>
    </source>
</evidence>
<accession>A0A9X5HD25</accession>
<proteinExistence type="predicted"/>
<organism evidence="2 3">
    <name type="scientific">Actinospica acidiphila</name>
    <dbReference type="NCBI Taxonomy" id="304899"/>
    <lineage>
        <taxon>Bacteria</taxon>
        <taxon>Bacillati</taxon>
        <taxon>Actinomycetota</taxon>
        <taxon>Actinomycetes</taxon>
        <taxon>Catenulisporales</taxon>
        <taxon>Actinospicaceae</taxon>
        <taxon>Actinospica</taxon>
    </lineage>
</organism>
<evidence type="ECO:0000313" key="3">
    <source>
        <dbReference type="Proteomes" id="UP000471745"/>
    </source>
</evidence>
<feature type="region of interest" description="Disordered" evidence="1">
    <location>
        <begin position="32"/>
        <end position="85"/>
    </location>
</feature>
<feature type="non-terminal residue" evidence="2">
    <location>
        <position position="1"/>
    </location>
</feature>
<evidence type="ECO:0000313" key="2">
    <source>
        <dbReference type="EMBL" id="NEC51647.1"/>
    </source>
</evidence>
<dbReference type="AlphaFoldDB" id="A0A9X5HD25"/>
<name>A0A9X5HD25_9ACTN</name>
<sequence>LGAAGRDRVLANFTWARAAEGTVARYREAIETAHAGRGRTPRATAPAPQDPVPADLDLVPDALADTGGVPVTAADTSDRESRATC</sequence>
<feature type="compositionally biased region" description="Low complexity" evidence="1">
    <location>
        <begin position="52"/>
        <end position="65"/>
    </location>
</feature>
<gene>
    <name evidence="2" type="ORF">G3I18_24245</name>
</gene>
<feature type="compositionally biased region" description="Basic and acidic residues" evidence="1">
    <location>
        <begin position="76"/>
        <end position="85"/>
    </location>
</feature>
<comment type="caution">
    <text evidence="2">The sequence shown here is derived from an EMBL/GenBank/DDBJ whole genome shotgun (WGS) entry which is preliminary data.</text>
</comment>